<organism evidence="2 3">
    <name type="scientific">Linum trigynum</name>
    <dbReference type="NCBI Taxonomy" id="586398"/>
    <lineage>
        <taxon>Eukaryota</taxon>
        <taxon>Viridiplantae</taxon>
        <taxon>Streptophyta</taxon>
        <taxon>Embryophyta</taxon>
        <taxon>Tracheophyta</taxon>
        <taxon>Spermatophyta</taxon>
        <taxon>Magnoliopsida</taxon>
        <taxon>eudicotyledons</taxon>
        <taxon>Gunneridae</taxon>
        <taxon>Pentapetalae</taxon>
        <taxon>rosids</taxon>
        <taxon>fabids</taxon>
        <taxon>Malpighiales</taxon>
        <taxon>Linaceae</taxon>
        <taxon>Linum</taxon>
    </lineage>
</organism>
<protein>
    <submittedName>
        <fullName evidence="2">Uncharacterized protein</fullName>
    </submittedName>
</protein>
<dbReference type="EMBL" id="OZ034813">
    <property type="protein sequence ID" value="CAL1353235.1"/>
    <property type="molecule type" value="Genomic_DNA"/>
</dbReference>
<gene>
    <name evidence="2" type="ORF">LTRI10_LOCUS1151</name>
</gene>
<feature type="chain" id="PRO_5043348550" evidence="1">
    <location>
        <begin position="18"/>
        <end position="91"/>
    </location>
</feature>
<sequence length="91" mass="10028">MVRALSLSIFVLSSSRAASLHLTLSKIASGETPISGHKQIPINLDDLPGLESSGLNRDRWFRVILRNDKGEVAMTHRNEAASGGKAVYRRW</sequence>
<name>A0AAV2CA25_9ROSI</name>
<proteinExistence type="predicted"/>
<accession>A0AAV2CA25</accession>
<dbReference type="Proteomes" id="UP001497516">
    <property type="component" value="Chromosome 1"/>
</dbReference>
<evidence type="ECO:0000313" key="2">
    <source>
        <dbReference type="EMBL" id="CAL1353235.1"/>
    </source>
</evidence>
<keyword evidence="3" id="KW-1185">Reference proteome</keyword>
<keyword evidence="1" id="KW-0732">Signal</keyword>
<dbReference type="AlphaFoldDB" id="A0AAV2CA25"/>
<evidence type="ECO:0000313" key="3">
    <source>
        <dbReference type="Proteomes" id="UP001497516"/>
    </source>
</evidence>
<reference evidence="2 3" key="1">
    <citation type="submission" date="2024-04" db="EMBL/GenBank/DDBJ databases">
        <authorList>
            <person name="Fracassetti M."/>
        </authorList>
    </citation>
    <scope>NUCLEOTIDE SEQUENCE [LARGE SCALE GENOMIC DNA]</scope>
</reference>
<feature type="signal peptide" evidence="1">
    <location>
        <begin position="1"/>
        <end position="17"/>
    </location>
</feature>
<evidence type="ECO:0000256" key="1">
    <source>
        <dbReference type="SAM" id="SignalP"/>
    </source>
</evidence>